<keyword evidence="3" id="KW-1185">Reference proteome</keyword>
<dbReference type="EMBL" id="NKXS01004535">
    <property type="protein sequence ID" value="PIN06086.1"/>
    <property type="molecule type" value="Genomic_DNA"/>
</dbReference>
<dbReference type="PANTHER" id="PTHR35318">
    <property type="entry name" value="BNAA10G08410D PROTEIN"/>
    <property type="match status" value="1"/>
</dbReference>
<organism evidence="2 3">
    <name type="scientific">Handroanthus impetiginosus</name>
    <dbReference type="NCBI Taxonomy" id="429701"/>
    <lineage>
        <taxon>Eukaryota</taxon>
        <taxon>Viridiplantae</taxon>
        <taxon>Streptophyta</taxon>
        <taxon>Embryophyta</taxon>
        <taxon>Tracheophyta</taxon>
        <taxon>Spermatophyta</taxon>
        <taxon>Magnoliopsida</taxon>
        <taxon>eudicotyledons</taxon>
        <taxon>Gunneridae</taxon>
        <taxon>Pentapetalae</taxon>
        <taxon>asterids</taxon>
        <taxon>lamiids</taxon>
        <taxon>Lamiales</taxon>
        <taxon>Bignoniaceae</taxon>
        <taxon>Crescentiina</taxon>
        <taxon>Tabebuia alliance</taxon>
        <taxon>Handroanthus</taxon>
    </lineage>
</organism>
<evidence type="ECO:0000256" key="1">
    <source>
        <dbReference type="SAM" id="MobiDB-lite"/>
    </source>
</evidence>
<reference evidence="3" key="1">
    <citation type="journal article" date="2018" name="Gigascience">
        <title>Genome assembly of the Pink Ipe (Handroanthus impetiginosus, Bignoniaceae), a highly valued, ecologically keystone Neotropical timber forest tree.</title>
        <authorList>
            <person name="Silva-Junior O.B."/>
            <person name="Grattapaglia D."/>
            <person name="Novaes E."/>
            <person name="Collevatti R.G."/>
        </authorList>
    </citation>
    <scope>NUCLEOTIDE SEQUENCE [LARGE SCALE GENOMIC DNA]</scope>
    <source>
        <strain evidence="3">cv. UFG-1</strain>
    </source>
</reference>
<sequence length="110" mass="12717">MKFLLEFVGCCRSGSSGKMRPAEEKRLLVVQEPRRRVGRKPGRIRGGHVLISERINIVERPSEAGWRRSLERKVSSMSRKDRSRFSDHEDGRRPSHPTIIPTFAPTPFMF</sequence>
<gene>
    <name evidence="2" type="ORF">CDL12_21365</name>
</gene>
<dbReference type="OrthoDB" id="1917265at2759"/>
<evidence type="ECO:0000313" key="2">
    <source>
        <dbReference type="EMBL" id="PIN06086.1"/>
    </source>
</evidence>
<feature type="region of interest" description="Disordered" evidence="1">
    <location>
        <begin position="68"/>
        <end position="110"/>
    </location>
</feature>
<dbReference type="PANTHER" id="PTHR35318:SF2">
    <property type="entry name" value="OS08G0138900 PROTEIN"/>
    <property type="match status" value="1"/>
</dbReference>
<protein>
    <submittedName>
        <fullName evidence="2">Uncharacterized protein</fullName>
    </submittedName>
</protein>
<proteinExistence type="predicted"/>
<feature type="compositionally biased region" description="Low complexity" evidence="1">
    <location>
        <begin position="97"/>
        <end position="110"/>
    </location>
</feature>
<dbReference type="AlphaFoldDB" id="A0A2G9GLF1"/>
<accession>A0A2G9GLF1</accession>
<name>A0A2G9GLF1_9LAMI</name>
<evidence type="ECO:0000313" key="3">
    <source>
        <dbReference type="Proteomes" id="UP000231279"/>
    </source>
</evidence>
<feature type="compositionally biased region" description="Basic and acidic residues" evidence="1">
    <location>
        <begin position="68"/>
        <end position="93"/>
    </location>
</feature>
<comment type="caution">
    <text evidence="2">The sequence shown here is derived from an EMBL/GenBank/DDBJ whole genome shotgun (WGS) entry which is preliminary data.</text>
</comment>
<dbReference type="Proteomes" id="UP000231279">
    <property type="component" value="Unassembled WGS sequence"/>
</dbReference>